<dbReference type="Proteomes" id="UP000183569">
    <property type="component" value="Unassembled WGS sequence"/>
</dbReference>
<evidence type="ECO:0000313" key="1">
    <source>
        <dbReference type="EMBL" id="SCX38931.1"/>
    </source>
</evidence>
<dbReference type="AlphaFoldDB" id="A0A1G4XCR4"/>
<evidence type="ECO:0000313" key="2">
    <source>
        <dbReference type="Proteomes" id="UP000183569"/>
    </source>
</evidence>
<accession>A0A1G4XCR4</accession>
<dbReference type="EMBL" id="FMUI01000002">
    <property type="protein sequence ID" value="SCX38931.1"/>
    <property type="molecule type" value="Genomic_DNA"/>
</dbReference>
<proteinExistence type="predicted"/>
<sequence length="62" mass="6999">MASRLFTSPTSRLSLAKEAQCVGCLCFLWKTQRNYQGNSLGKTLQRRFHLPVRTATRSPLTA</sequence>
<comment type="caution">
    <text evidence="1">The sequence shown here is derived from an EMBL/GenBank/DDBJ whole genome shotgun (WGS) entry which is preliminary data.</text>
</comment>
<gene>
    <name evidence="1" type="ORF">SAMN02927897_00425</name>
</gene>
<protein>
    <submittedName>
        <fullName evidence="1">Uncharacterized protein</fullName>
    </submittedName>
</protein>
<organism evidence="1 2">
    <name type="scientific">Kosakonia sacchari</name>
    <dbReference type="NCBI Taxonomy" id="1158459"/>
    <lineage>
        <taxon>Bacteria</taxon>
        <taxon>Pseudomonadati</taxon>
        <taxon>Pseudomonadota</taxon>
        <taxon>Gammaproteobacteria</taxon>
        <taxon>Enterobacterales</taxon>
        <taxon>Enterobacteriaceae</taxon>
        <taxon>Kosakonia</taxon>
    </lineage>
</organism>
<name>A0A1G4XCR4_9ENTR</name>
<reference evidence="1 2" key="1">
    <citation type="submission" date="2016-10" db="EMBL/GenBank/DDBJ databases">
        <authorList>
            <person name="Varghese N."/>
            <person name="Submissions S."/>
        </authorList>
    </citation>
    <scope>NUCLEOTIDE SEQUENCE [LARGE SCALE GENOMIC DNA]</scope>
    <source>
        <strain evidence="1 2">CGMCC 1.12102</strain>
    </source>
</reference>